<dbReference type="PANTHER" id="PTHR46344:SF27">
    <property type="entry name" value="KELCH REPEAT SUPERFAMILY PROTEIN"/>
    <property type="match status" value="1"/>
</dbReference>
<comment type="caution">
    <text evidence="3">The sequence shown here is derived from an EMBL/GenBank/DDBJ whole genome shotgun (WGS) entry which is preliminary data.</text>
</comment>
<dbReference type="AlphaFoldDB" id="A0A502I5J3"/>
<evidence type="ECO:0000313" key="4">
    <source>
        <dbReference type="Proteomes" id="UP000317933"/>
    </source>
</evidence>
<evidence type="ECO:0000313" key="3">
    <source>
        <dbReference type="EMBL" id="TPG80638.1"/>
    </source>
</evidence>
<dbReference type="EMBL" id="RCZE01000002">
    <property type="protein sequence ID" value="TPG80638.1"/>
    <property type="molecule type" value="Genomic_DNA"/>
</dbReference>
<dbReference type="Gene3D" id="2.130.10.80">
    <property type="entry name" value="Galactose oxidase/kelch, beta-propeller"/>
    <property type="match status" value="4"/>
</dbReference>
<organism evidence="3 4">
    <name type="scientific">Pseudomonas arsenicoxydans</name>
    <dbReference type="NCBI Taxonomy" id="702115"/>
    <lineage>
        <taxon>Bacteria</taxon>
        <taxon>Pseudomonadati</taxon>
        <taxon>Pseudomonadota</taxon>
        <taxon>Gammaproteobacteria</taxon>
        <taxon>Pseudomonadales</taxon>
        <taxon>Pseudomonadaceae</taxon>
        <taxon>Pseudomonas</taxon>
    </lineage>
</organism>
<dbReference type="InterPro" id="IPR006652">
    <property type="entry name" value="Kelch_1"/>
</dbReference>
<dbReference type="SMART" id="SM00612">
    <property type="entry name" value="Kelch"/>
    <property type="match status" value="5"/>
</dbReference>
<dbReference type="Proteomes" id="UP000317933">
    <property type="component" value="Unassembled WGS sequence"/>
</dbReference>
<evidence type="ECO:0000256" key="2">
    <source>
        <dbReference type="ARBA" id="ARBA00022737"/>
    </source>
</evidence>
<reference evidence="3 4" key="1">
    <citation type="journal article" date="2019" name="Environ. Microbiol.">
        <title>Species interactions and distinct microbial communities in high Arctic permafrost affected cryosols are associated with the CH4 and CO2 gas fluxes.</title>
        <authorList>
            <person name="Altshuler I."/>
            <person name="Hamel J."/>
            <person name="Turney S."/>
            <person name="Magnuson E."/>
            <person name="Levesque R."/>
            <person name="Greer C."/>
            <person name="Whyte L.G."/>
        </authorList>
    </citation>
    <scope>NUCLEOTIDE SEQUENCE [LARGE SCALE GENOMIC DNA]</scope>
    <source>
        <strain evidence="3 4">E3</strain>
    </source>
</reference>
<keyword evidence="2" id="KW-0677">Repeat</keyword>
<dbReference type="InterPro" id="IPR011043">
    <property type="entry name" value="Gal_Oxase/kelch_b-propeller"/>
</dbReference>
<dbReference type="InterPro" id="IPR015915">
    <property type="entry name" value="Kelch-typ_b-propeller"/>
</dbReference>
<dbReference type="InterPro" id="IPR037293">
    <property type="entry name" value="Gal_Oxidase_central_sf"/>
</dbReference>
<dbReference type="SUPFAM" id="SSF117281">
    <property type="entry name" value="Kelch motif"/>
    <property type="match status" value="1"/>
</dbReference>
<proteinExistence type="predicted"/>
<keyword evidence="1" id="KW-0880">Kelch repeat</keyword>
<evidence type="ECO:0000256" key="1">
    <source>
        <dbReference type="ARBA" id="ARBA00022441"/>
    </source>
</evidence>
<protein>
    <submittedName>
        <fullName evidence="3">Uncharacterized protein</fullName>
    </submittedName>
</protein>
<dbReference type="PANTHER" id="PTHR46344">
    <property type="entry name" value="OS02G0202900 PROTEIN"/>
    <property type="match status" value="1"/>
</dbReference>
<dbReference type="Pfam" id="PF01344">
    <property type="entry name" value="Kelch_1"/>
    <property type="match status" value="3"/>
</dbReference>
<name>A0A502I5J3_9PSED</name>
<accession>A0A502I5J3</accession>
<dbReference type="SUPFAM" id="SSF50965">
    <property type="entry name" value="Galactose oxidase, central domain"/>
    <property type="match status" value="1"/>
</dbReference>
<gene>
    <name evidence="3" type="ORF">EAH78_05380</name>
</gene>
<sequence length="465" mass="49397">MYGVCYSFDNFAKEATTMTLISSEGTETRIPATSSWSLTGSLNQARQDFSATLLQDGKVLVAAGADHEFGGSIIYNSVEIYDPETARWTQVADMNTGRYGAQAILLTDGTVLVTAGAGHTHGIDVSEIYDPKTDAWTNTGVLNAQHGATCASISLPDGRVLLAGGYDVAIGFVKAVEIYDPKSRVWERIADMNVGRNTFSMTLMGDGKVLVAGGNSDAGGKTNSVEELDLETGVWTPIAPMLHARVRCSAFLLPSGHIMVAGGITNLEGTAEFYNPETGSWRVMSMQTGHAATTATRMKDGKILFIGGANDVIGPTREVELFDPETGEFEPIEETHVLYPRGLGVSATQLQTGEILVAGGQLEPVTDKAMLFTPFFIRTPKNGSTTGPRPIYSGLSLFAHTPVAVIDQYGELIVATVTDAQGQWSVSSAIDLQEGSHRIQAVISGKGTMTVGFEAYGSTETGSKN</sequence>